<name>A0A1M6KPP3_PARC5</name>
<dbReference type="InterPro" id="IPR013421">
    <property type="entry name" value="CRISPR-assoc_prot_Cas5_HALMA"/>
</dbReference>
<dbReference type="GO" id="GO:0043571">
    <property type="term" value="P:maintenance of CRISPR repeat elements"/>
    <property type="evidence" value="ECO:0007669"/>
    <property type="project" value="InterPro"/>
</dbReference>
<dbReference type="NCBIfam" id="TIGR02593">
    <property type="entry name" value="CRISPR_cas5"/>
    <property type="match status" value="1"/>
</dbReference>
<dbReference type="GO" id="GO:0051607">
    <property type="term" value="P:defense response to virus"/>
    <property type="evidence" value="ECO:0007669"/>
    <property type="project" value="UniProtKB-KW"/>
</dbReference>
<dbReference type="STRING" id="1121301.SAMN02745912_00467"/>
<keyword evidence="3" id="KW-1185">Reference proteome</keyword>
<dbReference type="EMBL" id="FRAG01000004">
    <property type="protein sequence ID" value="SHJ60861.1"/>
    <property type="molecule type" value="Genomic_DNA"/>
</dbReference>
<reference evidence="2 3" key="1">
    <citation type="submission" date="2016-11" db="EMBL/GenBank/DDBJ databases">
        <authorList>
            <person name="Jaros S."/>
            <person name="Januszkiewicz K."/>
            <person name="Wedrychowicz H."/>
        </authorList>
    </citation>
    <scope>NUCLEOTIDE SEQUENCE [LARGE SCALE GENOMIC DNA]</scope>
    <source>
        <strain evidence="2 3">DSM 15212</strain>
    </source>
</reference>
<proteinExistence type="predicted"/>
<evidence type="ECO:0000256" key="1">
    <source>
        <dbReference type="ARBA" id="ARBA00023118"/>
    </source>
</evidence>
<dbReference type="Proteomes" id="UP000184465">
    <property type="component" value="Unassembled WGS sequence"/>
</dbReference>
<sequence length="249" mass="28867">MNKDILIFDIEGYGAHFRKFYTNSSSLSYGVPPRTVISGLIAGILGRERDTYYDDFAKEKIDIAVKKNVRIRKIMQTLNYMKITSPKHFQLPEDHTQIPFEIVLAEKGMLSYRIYLSHRQKSFIDELEGRIRDQKYYYAPFLGTATFSCSLKYVDRITGIEEFSQEPIDICSLVPFSSIEDGGIQLSRMDISKLLIMKEKMPCEFTGARNIKTVEAYVYDENLNPLSVLLKSSFVKLKYNEHEENIVFM</sequence>
<dbReference type="InterPro" id="IPR013422">
    <property type="entry name" value="CRISPR-assoc_prot_Cas5_N"/>
</dbReference>
<dbReference type="Gene3D" id="3.30.70.2660">
    <property type="match status" value="1"/>
</dbReference>
<dbReference type="InterPro" id="IPR021124">
    <property type="entry name" value="CRISPR-assoc_prot_Cas5"/>
</dbReference>
<gene>
    <name evidence="2" type="ORF">SAMN02745912_00467</name>
</gene>
<accession>A0A1M6KPP3</accession>
<dbReference type="Pfam" id="PF09704">
    <property type="entry name" value="Cas_Cas5d"/>
    <property type="match status" value="1"/>
</dbReference>
<dbReference type="OrthoDB" id="1805474at2"/>
<dbReference type="RefSeq" id="WP_073146771.1">
    <property type="nucleotide sequence ID" value="NZ_FRAG01000004.1"/>
</dbReference>
<protein>
    <submittedName>
        <fullName evidence="2">CRISPR-associated protein Cas5h</fullName>
    </submittedName>
</protein>
<evidence type="ECO:0000313" key="2">
    <source>
        <dbReference type="EMBL" id="SHJ60861.1"/>
    </source>
</evidence>
<organism evidence="2 3">
    <name type="scientific">Paramaledivibacter caminithermalis (strain DSM 15212 / CIP 107654 / DViRD3)</name>
    <name type="common">Clostridium caminithermale</name>
    <dbReference type="NCBI Taxonomy" id="1121301"/>
    <lineage>
        <taxon>Bacteria</taxon>
        <taxon>Bacillati</taxon>
        <taxon>Bacillota</taxon>
        <taxon>Clostridia</taxon>
        <taxon>Peptostreptococcales</taxon>
        <taxon>Caminicellaceae</taxon>
        <taxon>Paramaledivibacter</taxon>
    </lineage>
</organism>
<evidence type="ECO:0000313" key="3">
    <source>
        <dbReference type="Proteomes" id="UP000184465"/>
    </source>
</evidence>
<keyword evidence="1" id="KW-0051">Antiviral defense</keyword>
<dbReference type="NCBIfam" id="TIGR02592">
    <property type="entry name" value="cas_Cas5h"/>
    <property type="match status" value="1"/>
</dbReference>
<dbReference type="AlphaFoldDB" id="A0A1M6KPP3"/>